<organism evidence="2 3">
    <name type="scientific">Candidatus Blackburnbacteria bacterium RIFCSPLOWO2_01_FULL_40_20</name>
    <dbReference type="NCBI Taxonomy" id="1797519"/>
    <lineage>
        <taxon>Bacteria</taxon>
        <taxon>Candidatus Blackburniibacteriota</taxon>
    </lineage>
</organism>
<sequence>MTIRYSSDFLRQLKKLNVRVRKSFKEKITTFIKNPFSPELDNHSLKREYQGYRSIDITNDYRAIYQEKVEGDELVAYFISIGTHKELYEKSTS</sequence>
<dbReference type="Pfam" id="PF15738">
    <property type="entry name" value="YafQ_toxin"/>
    <property type="match status" value="1"/>
</dbReference>
<protein>
    <recommendedName>
        <fullName evidence="4">Addiction module toxin RelE</fullName>
    </recommendedName>
</protein>
<dbReference type="SUPFAM" id="SSF143011">
    <property type="entry name" value="RelE-like"/>
    <property type="match status" value="1"/>
</dbReference>
<proteinExistence type="predicted"/>
<dbReference type="InterPro" id="IPR004386">
    <property type="entry name" value="Toxin_YafQ-like"/>
</dbReference>
<evidence type="ECO:0000313" key="2">
    <source>
        <dbReference type="EMBL" id="OGY12527.1"/>
    </source>
</evidence>
<evidence type="ECO:0008006" key="4">
    <source>
        <dbReference type="Google" id="ProtNLM"/>
    </source>
</evidence>
<name>A0A1G1VB94_9BACT</name>
<comment type="caution">
    <text evidence="2">The sequence shown here is derived from an EMBL/GenBank/DDBJ whole genome shotgun (WGS) entry which is preliminary data.</text>
</comment>
<dbReference type="AlphaFoldDB" id="A0A1G1VB94"/>
<reference evidence="2 3" key="1">
    <citation type="journal article" date="2016" name="Nat. Commun.">
        <title>Thousands of microbial genomes shed light on interconnected biogeochemical processes in an aquifer system.</title>
        <authorList>
            <person name="Anantharaman K."/>
            <person name="Brown C.T."/>
            <person name="Hug L.A."/>
            <person name="Sharon I."/>
            <person name="Castelle C.J."/>
            <person name="Probst A.J."/>
            <person name="Thomas B.C."/>
            <person name="Singh A."/>
            <person name="Wilkins M.J."/>
            <person name="Karaoz U."/>
            <person name="Brodie E.L."/>
            <person name="Williams K.H."/>
            <person name="Hubbard S.S."/>
            <person name="Banfield J.F."/>
        </authorList>
    </citation>
    <scope>NUCLEOTIDE SEQUENCE [LARGE SCALE GENOMIC DNA]</scope>
</reference>
<dbReference type="EMBL" id="MHCC01000027">
    <property type="protein sequence ID" value="OGY12527.1"/>
    <property type="molecule type" value="Genomic_DNA"/>
</dbReference>
<keyword evidence="1" id="KW-1277">Toxin-antitoxin system</keyword>
<evidence type="ECO:0000313" key="3">
    <source>
        <dbReference type="Proteomes" id="UP000178659"/>
    </source>
</evidence>
<dbReference type="Gene3D" id="3.30.2310.20">
    <property type="entry name" value="RelE-like"/>
    <property type="match status" value="1"/>
</dbReference>
<dbReference type="InterPro" id="IPR007712">
    <property type="entry name" value="RelE/ParE_toxin"/>
</dbReference>
<evidence type="ECO:0000256" key="1">
    <source>
        <dbReference type="ARBA" id="ARBA00022649"/>
    </source>
</evidence>
<dbReference type="NCBIfam" id="TIGR02385">
    <property type="entry name" value="RelE_StbE"/>
    <property type="match status" value="1"/>
</dbReference>
<dbReference type="Proteomes" id="UP000178659">
    <property type="component" value="Unassembled WGS sequence"/>
</dbReference>
<accession>A0A1G1VB94</accession>
<gene>
    <name evidence="2" type="ORF">A3A77_00965</name>
</gene>
<dbReference type="InterPro" id="IPR035093">
    <property type="entry name" value="RelE/ParE_toxin_dom_sf"/>
</dbReference>